<evidence type="ECO:0000313" key="3">
    <source>
        <dbReference type="Proteomes" id="UP000253792"/>
    </source>
</evidence>
<protein>
    <submittedName>
        <fullName evidence="2">Uncharacterized protein</fullName>
    </submittedName>
</protein>
<dbReference type="Proteomes" id="UP000253792">
    <property type="component" value="Unassembled WGS sequence"/>
</dbReference>
<name>A0A369LD62_9ACTN</name>
<dbReference type="EMBL" id="PPTP01000002">
    <property type="protein sequence ID" value="RDB56577.1"/>
    <property type="molecule type" value="Genomic_DNA"/>
</dbReference>
<evidence type="ECO:0000256" key="1">
    <source>
        <dbReference type="SAM" id="MobiDB-lite"/>
    </source>
</evidence>
<dbReference type="AlphaFoldDB" id="A0A369LD62"/>
<gene>
    <name evidence="2" type="ORF">C1880_02045</name>
</gene>
<comment type="caution">
    <text evidence="2">The sequence shown here is derived from an EMBL/GenBank/DDBJ whole genome shotgun (WGS) entry which is preliminary data.</text>
</comment>
<reference evidence="2 3" key="1">
    <citation type="journal article" date="2018" name="Elife">
        <title>Discovery and characterization of a prevalent human gut bacterial enzyme sufficient for the inactivation of a family of plant toxins.</title>
        <authorList>
            <person name="Koppel N."/>
            <person name="Bisanz J.E."/>
            <person name="Pandelia M.E."/>
            <person name="Turnbaugh P.J."/>
            <person name="Balskus E.P."/>
        </authorList>
    </citation>
    <scope>NUCLEOTIDE SEQUENCE [LARGE SCALE GENOMIC DNA]</scope>
    <source>
        <strain evidence="3">anaerobia AP69FAA</strain>
    </source>
</reference>
<proteinExistence type="predicted"/>
<evidence type="ECO:0000313" key="2">
    <source>
        <dbReference type="EMBL" id="RDB56577.1"/>
    </source>
</evidence>
<feature type="compositionally biased region" description="Low complexity" evidence="1">
    <location>
        <begin position="68"/>
        <end position="92"/>
    </location>
</feature>
<feature type="compositionally biased region" description="Polar residues" evidence="1">
    <location>
        <begin position="93"/>
        <end position="102"/>
    </location>
</feature>
<feature type="region of interest" description="Disordered" evidence="1">
    <location>
        <begin position="1"/>
        <end position="110"/>
    </location>
</feature>
<accession>A0A369LD62</accession>
<keyword evidence="3" id="KW-1185">Reference proteome</keyword>
<sequence>MSPVTAFREGADFSAHQYSSRPQDGRQAHGKRPNPPAERMHRAIRAGFERRRTGAGRGAGTAGRDARVGAGRALALLGPSPGAGPGSDSATGQISLRPQVSGSDRFAPGR</sequence>
<organism evidence="2 3">
    <name type="scientific">Senegalimassilia anaerobia</name>
    <dbReference type="NCBI Taxonomy" id="1473216"/>
    <lineage>
        <taxon>Bacteria</taxon>
        <taxon>Bacillati</taxon>
        <taxon>Actinomycetota</taxon>
        <taxon>Coriobacteriia</taxon>
        <taxon>Coriobacteriales</taxon>
        <taxon>Coriobacteriaceae</taxon>
        <taxon>Senegalimassilia</taxon>
    </lineage>
</organism>